<protein>
    <submittedName>
        <fullName evidence="2">Uncharacterized protein</fullName>
    </submittedName>
</protein>
<evidence type="ECO:0000313" key="2">
    <source>
        <dbReference type="EMBL" id="KAK9951260.1"/>
    </source>
</evidence>
<dbReference type="Proteomes" id="UP001457282">
    <property type="component" value="Unassembled WGS sequence"/>
</dbReference>
<feature type="compositionally biased region" description="Low complexity" evidence="1">
    <location>
        <begin position="27"/>
        <end position="40"/>
    </location>
</feature>
<dbReference type="AlphaFoldDB" id="A0AAW1YRC7"/>
<sequence length="121" mass="13003">MLTAKMEAIGDGGGDLSSHGSGDGVCNGRNSSGQRSRSVRPGQWARRQQLGPTPIEGIEVVVASATTTQGESTHQDSVAENSNSTAAKRKRETKSTASGQRSWIWEHFTKFDEPIMKTIDN</sequence>
<evidence type="ECO:0000256" key="1">
    <source>
        <dbReference type="SAM" id="MobiDB-lite"/>
    </source>
</evidence>
<organism evidence="2 3">
    <name type="scientific">Rubus argutus</name>
    <name type="common">Southern blackberry</name>
    <dbReference type="NCBI Taxonomy" id="59490"/>
    <lineage>
        <taxon>Eukaryota</taxon>
        <taxon>Viridiplantae</taxon>
        <taxon>Streptophyta</taxon>
        <taxon>Embryophyta</taxon>
        <taxon>Tracheophyta</taxon>
        <taxon>Spermatophyta</taxon>
        <taxon>Magnoliopsida</taxon>
        <taxon>eudicotyledons</taxon>
        <taxon>Gunneridae</taxon>
        <taxon>Pentapetalae</taxon>
        <taxon>rosids</taxon>
        <taxon>fabids</taxon>
        <taxon>Rosales</taxon>
        <taxon>Rosaceae</taxon>
        <taxon>Rosoideae</taxon>
        <taxon>Rosoideae incertae sedis</taxon>
        <taxon>Rubus</taxon>
    </lineage>
</organism>
<keyword evidence="3" id="KW-1185">Reference proteome</keyword>
<dbReference type="EMBL" id="JBEDUW010000001">
    <property type="protein sequence ID" value="KAK9951260.1"/>
    <property type="molecule type" value="Genomic_DNA"/>
</dbReference>
<feature type="compositionally biased region" description="Polar residues" evidence="1">
    <location>
        <begin position="64"/>
        <end position="86"/>
    </location>
</feature>
<evidence type="ECO:0000313" key="3">
    <source>
        <dbReference type="Proteomes" id="UP001457282"/>
    </source>
</evidence>
<gene>
    <name evidence="2" type="ORF">M0R45_006716</name>
</gene>
<comment type="caution">
    <text evidence="2">The sequence shown here is derived from an EMBL/GenBank/DDBJ whole genome shotgun (WGS) entry which is preliminary data.</text>
</comment>
<feature type="region of interest" description="Disordered" evidence="1">
    <location>
        <begin position="1"/>
        <end position="99"/>
    </location>
</feature>
<name>A0AAW1YRC7_RUBAR</name>
<accession>A0AAW1YRC7</accession>
<reference evidence="2 3" key="1">
    <citation type="journal article" date="2023" name="G3 (Bethesda)">
        <title>A chromosome-length genome assembly and annotation of blackberry (Rubus argutus, cv. 'Hillquist').</title>
        <authorList>
            <person name="Bruna T."/>
            <person name="Aryal R."/>
            <person name="Dudchenko O."/>
            <person name="Sargent D.J."/>
            <person name="Mead D."/>
            <person name="Buti M."/>
            <person name="Cavallini A."/>
            <person name="Hytonen T."/>
            <person name="Andres J."/>
            <person name="Pham M."/>
            <person name="Weisz D."/>
            <person name="Mascagni F."/>
            <person name="Usai G."/>
            <person name="Natali L."/>
            <person name="Bassil N."/>
            <person name="Fernandez G.E."/>
            <person name="Lomsadze A."/>
            <person name="Armour M."/>
            <person name="Olukolu B."/>
            <person name="Poorten T."/>
            <person name="Britton C."/>
            <person name="Davik J."/>
            <person name="Ashrafi H."/>
            <person name="Aiden E.L."/>
            <person name="Borodovsky M."/>
            <person name="Worthington M."/>
        </authorList>
    </citation>
    <scope>NUCLEOTIDE SEQUENCE [LARGE SCALE GENOMIC DNA]</scope>
    <source>
        <strain evidence="2">PI 553951</strain>
    </source>
</reference>
<feature type="compositionally biased region" description="Gly residues" evidence="1">
    <location>
        <begin position="10"/>
        <end position="25"/>
    </location>
</feature>
<proteinExistence type="predicted"/>